<evidence type="ECO:0000256" key="1">
    <source>
        <dbReference type="SAM" id="MobiDB-lite"/>
    </source>
</evidence>
<dbReference type="Proteomes" id="UP001305647">
    <property type="component" value="Unassembled WGS sequence"/>
</dbReference>
<evidence type="ECO:0000313" key="3">
    <source>
        <dbReference type="EMBL" id="KAK4100349.1"/>
    </source>
</evidence>
<organism evidence="3 4">
    <name type="scientific">Parathielavia hyrcaniae</name>
    <dbReference type="NCBI Taxonomy" id="113614"/>
    <lineage>
        <taxon>Eukaryota</taxon>
        <taxon>Fungi</taxon>
        <taxon>Dikarya</taxon>
        <taxon>Ascomycota</taxon>
        <taxon>Pezizomycotina</taxon>
        <taxon>Sordariomycetes</taxon>
        <taxon>Sordariomycetidae</taxon>
        <taxon>Sordariales</taxon>
        <taxon>Chaetomiaceae</taxon>
        <taxon>Parathielavia</taxon>
    </lineage>
</organism>
<feature type="region of interest" description="Disordered" evidence="1">
    <location>
        <begin position="120"/>
        <end position="157"/>
    </location>
</feature>
<name>A0AAN6T184_9PEZI</name>
<dbReference type="AlphaFoldDB" id="A0AAN6T184"/>
<dbReference type="EMBL" id="MU863641">
    <property type="protein sequence ID" value="KAK4100349.1"/>
    <property type="molecule type" value="Genomic_DNA"/>
</dbReference>
<reference evidence="3" key="2">
    <citation type="submission" date="2023-05" db="EMBL/GenBank/DDBJ databases">
        <authorList>
            <consortium name="Lawrence Berkeley National Laboratory"/>
            <person name="Steindorff A."/>
            <person name="Hensen N."/>
            <person name="Bonometti L."/>
            <person name="Westerberg I."/>
            <person name="Brannstrom I.O."/>
            <person name="Guillou S."/>
            <person name="Cros-Aarteil S."/>
            <person name="Calhoun S."/>
            <person name="Haridas S."/>
            <person name="Kuo A."/>
            <person name="Mondo S."/>
            <person name="Pangilinan J."/>
            <person name="Riley R."/>
            <person name="Labutti K."/>
            <person name="Andreopoulos B."/>
            <person name="Lipzen A."/>
            <person name="Chen C."/>
            <person name="Yanf M."/>
            <person name="Daum C."/>
            <person name="Ng V."/>
            <person name="Clum A."/>
            <person name="Ohm R."/>
            <person name="Martin F."/>
            <person name="Silar P."/>
            <person name="Natvig D."/>
            <person name="Lalanne C."/>
            <person name="Gautier V."/>
            <person name="Ament-Velasquez S.L."/>
            <person name="Kruys A."/>
            <person name="Hutchinson M.I."/>
            <person name="Powell A.J."/>
            <person name="Barry K."/>
            <person name="Miller A.N."/>
            <person name="Grigoriev I.V."/>
            <person name="Debuchy R."/>
            <person name="Gladieux P."/>
            <person name="Thoren M.H."/>
            <person name="Johannesson H."/>
        </authorList>
    </citation>
    <scope>NUCLEOTIDE SEQUENCE</scope>
    <source>
        <strain evidence="3">CBS 757.83</strain>
    </source>
</reference>
<feature type="transmembrane region" description="Helical" evidence="2">
    <location>
        <begin position="21"/>
        <end position="40"/>
    </location>
</feature>
<feature type="compositionally biased region" description="Basic and acidic residues" evidence="1">
    <location>
        <begin position="120"/>
        <end position="129"/>
    </location>
</feature>
<keyword evidence="4" id="KW-1185">Reference proteome</keyword>
<gene>
    <name evidence="3" type="ORF">N658DRAFT_101057</name>
</gene>
<proteinExistence type="predicted"/>
<keyword evidence="2" id="KW-0812">Transmembrane</keyword>
<protein>
    <submittedName>
        <fullName evidence="3">Uncharacterized protein</fullName>
    </submittedName>
</protein>
<reference evidence="3" key="1">
    <citation type="journal article" date="2023" name="Mol. Phylogenet. Evol.">
        <title>Genome-scale phylogeny and comparative genomics of the fungal order Sordariales.</title>
        <authorList>
            <person name="Hensen N."/>
            <person name="Bonometti L."/>
            <person name="Westerberg I."/>
            <person name="Brannstrom I.O."/>
            <person name="Guillou S."/>
            <person name="Cros-Aarteil S."/>
            <person name="Calhoun S."/>
            <person name="Haridas S."/>
            <person name="Kuo A."/>
            <person name="Mondo S."/>
            <person name="Pangilinan J."/>
            <person name="Riley R."/>
            <person name="LaButti K."/>
            <person name="Andreopoulos B."/>
            <person name="Lipzen A."/>
            <person name="Chen C."/>
            <person name="Yan M."/>
            <person name="Daum C."/>
            <person name="Ng V."/>
            <person name="Clum A."/>
            <person name="Steindorff A."/>
            <person name="Ohm R.A."/>
            <person name="Martin F."/>
            <person name="Silar P."/>
            <person name="Natvig D.O."/>
            <person name="Lalanne C."/>
            <person name="Gautier V."/>
            <person name="Ament-Velasquez S.L."/>
            <person name="Kruys A."/>
            <person name="Hutchinson M.I."/>
            <person name="Powell A.J."/>
            <person name="Barry K."/>
            <person name="Miller A.N."/>
            <person name="Grigoriev I.V."/>
            <person name="Debuchy R."/>
            <person name="Gladieux P."/>
            <person name="Hiltunen Thoren M."/>
            <person name="Johannesson H."/>
        </authorList>
    </citation>
    <scope>NUCLEOTIDE SEQUENCE</scope>
    <source>
        <strain evidence="3">CBS 757.83</strain>
    </source>
</reference>
<keyword evidence="2" id="KW-1133">Transmembrane helix</keyword>
<evidence type="ECO:0000313" key="4">
    <source>
        <dbReference type="Proteomes" id="UP001305647"/>
    </source>
</evidence>
<comment type="caution">
    <text evidence="3">The sequence shown here is derived from an EMBL/GenBank/DDBJ whole genome shotgun (WGS) entry which is preliminary data.</text>
</comment>
<evidence type="ECO:0000256" key="2">
    <source>
        <dbReference type="SAM" id="Phobius"/>
    </source>
</evidence>
<sequence>MAAPQPLLCHFRICHLGRRTLPLLSVTPVIFLRFILTLIWPQTSKVTLDGVQEARDQNNREAIRTRDQALVLSAQHRTIGVPCRLKCVNRIFASLTCSGLHFCVPILELRAEFGHHSRRGGDVSIDPHGRPPSLAGLGARLPPSQREAPPRYGNVIC</sequence>
<keyword evidence="2" id="KW-0472">Membrane</keyword>
<accession>A0AAN6T184</accession>